<reference evidence="7 8" key="1">
    <citation type="submission" date="2018-11" db="EMBL/GenBank/DDBJ databases">
        <title>Paraburkholderia sp. DHOA04, isolated from soil.</title>
        <authorList>
            <person name="Gao Z.-H."/>
            <person name="Qiu L.-H."/>
            <person name="Fu J.-C."/>
        </authorList>
    </citation>
    <scope>NUCLEOTIDE SEQUENCE [LARGE SCALE GENOMIC DNA]</scope>
    <source>
        <strain evidence="7 8">DHOA04</strain>
    </source>
</reference>
<feature type="domain" description="FAD/NAD(P)-binding" evidence="5">
    <location>
        <begin position="18"/>
        <end position="316"/>
    </location>
</feature>
<evidence type="ECO:0000259" key="5">
    <source>
        <dbReference type="Pfam" id="PF07992"/>
    </source>
</evidence>
<dbReference type="Gene3D" id="3.30.390.30">
    <property type="match status" value="1"/>
</dbReference>
<evidence type="ECO:0000256" key="4">
    <source>
        <dbReference type="ARBA" id="ARBA00023002"/>
    </source>
</evidence>
<dbReference type="Proteomes" id="UP000272778">
    <property type="component" value="Unassembled WGS sequence"/>
</dbReference>
<name>A0A3N6NC73_9BURK</name>
<dbReference type="EMBL" id="RQIS01000007">
    <property type="protein sequence ID" value="RQH06552.1"/>
    <property type="molecule type" value="Genomic_DNA"/>
</dbReference>
<dbReference type="AlphaFoldDB" id="A0A3N6NC73"/>
<evidence type="ECO:0000256" key="2">
    <source>
        <dbReference type="ARBA" id="ARBA00022630"/>
    </source>
</evidence>
<feature type="domain" description="Reductase C-terminal" evidence="6">
    <location>
        <begin position="335"/>
        <end position="418"/>
    </location>
</feature>
<evidence type="ECO:0000313" key="7">
    <source>
        <dbReference type="EMBL" id="RQH06552.1"/>
    </source>
</evidence>
<accession>A0A3N6NC73</accession>
<dbReference type="SUPFAM" id="SSF55424">
    <property type="entry name" value="FAD/NAD-linked reductases, dimerisation (C-terminal) domain"/>
    <property type="match status" value="1"/>
</dbReference>
<evidence type="ECO:0000259" key="6">
    <source>
        <dbReference type="Pfam" id="PF14759"/>
    </source>
</evidence>
<keyword evidence="8" id="KW-1185">Reference proteome</keyword>
<keyword evidence="2" id="KW-0285">Flavoprotein</keyword>
<dbReference type="Pfam" id="PF07992">
    <property type="entry name" value="Pyr_redox_2"/>
    <property type="match status" value="1"/>
</dbReference>
<protein>
    <recommendedName>
        <fullName evidence="9">Pyridine nucleotide-disulfide oxidoreductase</fullName>
    </recommendedName>
</protein>
<dbReference type="InterPro" id="IPR028202">
    <property type="entry name" value="Reductase_C"/>
</dbReference>
<proteinExistence type="predicted"/>
<dbReference type="InterPro" id="IPR050446">
    <property type="entry name" value="FAD-oxidoreductase/Apoptosis"/>
</dbReference>
<sequence length="424" mass="44590">MSRAHKRTGGDMDGSGSTVVIVGTGHAGGNAAALLRQYGFDGRVVLIGAEPVPPYHRPPLSKAYLLGEADIERLWLKPRAFYDDNRIELKLGAAVRSLDCASHTLALADGSHLQYDKLILATGSTPRVLSIPGHDLEGVVALRSLADADVLRARLQPGERLVVIGAGYIGLEAAASARKLGHEVTVLEAAPRVLGRVTSETVSAFYAHEHRAKGVDLRLDAKIESFVGEGGTLSGVKLASGEVVPAGLALVGVGVVPNVTLALEAGIACANGVQVDDDARASDPDVFAIGDCSNRPLAHYGRTARLESVHNAVEQAKLAAAAIAGKPRPVCDAPWFWSDQYDLKLQTVGLLEGYDEAVVRGDPAARRFAVWYLKDRSLLAIDAVNSMPDFLCGKKLVGSGAKLDVDALHDPAIDLGKFAAAALT</sequence>
<dbReference type="InterPro" id="IPR023753">
    <property type="entry name" value="FAD/NAD-binding_dom"/>
</dbReference>
<comment type="caution">
    <text evidence="7">The sequence shown here is derived from an EMBL/GenBank/DDBJ whole genome shotgun (WGS) entry which is preliminary data.</text>
</comment>
<dbReference type="GO" id="GO:0016651">
    <property type="term" value="F:oxidoreductase activity, acting on NAD(P)H"/>
    <property type="evidence" value="ECO:0007669"/>
    <property type="project" value="TreeGrafter"/>
</dbReference>
<dbReference type="PRINTS" id="PR00411">
    <property type="entry name" value="PNDRDTASEI"/>
</dbReference>
<evidence type="ECO:0000313" key="8">
    <source>
        <dbReference type="Proteomes" id="UP000272778"/>
    </source>
</evidence>
<dbReference type="GO" id="GO:0005737">
    <property type="term" value="C:cytoplasm"/>
    <property type="evidence" value="ECO:0007669"/>
    <property type="project" value="TreeGrafter"/>
</dbReference>
<dbReference type="InterPro" id="IPR016156">
    <property type="entry name" value="FAD/NAD-linked_Rdtase_dimer_sf"/>
</dbReference>
<dbReference type="InterPro" id="IPR036188">
    <property type="entry name" value="FAD/NAD-bd_sf"/>
</dbReference>
<dbReference type="PANTHER" id="PTHR43557:SF2">
    <property type="entry name" value="RIESKE DOMAIN-CONTAINING PROTEIN-RELATED"/>
    <property type="match status" value="1"/>
</dbReference>
<organism evidence="7 8">
    <name type="scientific">Paraburkholderia dinghuensis</name>
    <dbReference type="NCBI Taxonomy" id="2305225"/>
    <lineage>
        <taxon>Bacteria</taxon>
        <taxon>Pseudomonadati</taxon>
        <taxon>Pseudomonadota</taxon>
        <taxon>Betaproteobacteria</taxon>
        <taxon>Burkholderiales</taxon>
        <taxon>Burkholderiaceae</taxon>
        <taxon>Paraburkholderia</taxon>
    </lineage>
</organism>
<gene>
    <name evidence="7" type="ORF">D1Y85_11775</name>
</gene>
<keyword evidence="3" id="KW-0274">FAD</keyword>
<dbReference type="PRINTS" id="PR00368">
    <property type="entry name" value="FADPNR"/>
</dbReference>
<dbReference type="PANTHER" id="PTHR43557">
    <property type="entry name" value="APOPTOSIS-INDUCING FACTOR 1"/>
    <property type="match status" value="1"/>
</dbReference>
<dbReference type="Pfam" id="PF14759">
    <property type="entry name" value="Reductase_C"/>
    <property type="match status" value="1"/>
</dbReference>
<dbReference type="SUPFAM" id="SSF51905">
    <property type="entry name" value="FAD/NAD(P)-binding domain"/>
    <property type="match status" value="2"/>
</dbReference>
<keyword evidence="4" id="KW-0560">Oxidoreductase</keyword>
<dbReference type="Gene3D" id="3.50.50.60">
    <property type="entry name" value="FAD/NAD(P)-binding domain"/>
    <property type="match status" value="2"/>
</dbReference>
<comment type="cofactor">
    <cofactor evidence="1">
        <name>FAD</name>
        <dbReference type="ChEBI" id="CHEBI:57692"/>
    </cofactor>
</comment>
<dbReference type="OrthoDB" id="9769238at2"/>
<evidence type="ECO:0000256" key="3">
    <source>
        <dbReference type="ARBA" id="ARBA00022827"/>
    </source>
</evidence>
<evidence type="ECO:0008006" key="9">
    <source>
        <dbReference type="Google" id="ProtNLM"/>
    </source>
</evidence>
<evidence type="ECO:0000256" key="1">
    <source>
        <dbReference type="ARBA" id="ARBA00001974"/>
    </source>
</evidence>